<evidence type="ECO:0000256" key="5">
    <source>
        <dbReference type="RuleBase" id="RU000411"/>
    </source>
</evidence>
<evidence type="ECO:0000313" key="9">
    <source>
        <dbReference type="Proteomes" id="UP000310200"/>
    </source>
</evidence>
<evidence type="ECO:0000313" key="8">
    <source>
        <dbReference type="EMBL" id="TGZ51982.1"/>
    </source>
</evidence>
<dbReference type="InterPro" id="IPR023795">
    <property type="entry name" value="Serpin_CS"/>
</dbReference>
<dbReference type="PANTHER" id="PTHR46388:SF2">
    <property type="entry name" value="NHL REPEAT-CONTAINING PROTEIN 2"/>
    <property type="match status" value="1"/>
</dbReference>
<dbReference type="GO" id="GO:0004867">
    <property type="term" value="F:serine-type endopeptidase inhibitor activity"/>
    <property type="evidence" value="ECO:0007669"/>
    <property type="project" value="UniProtKB-KW"/>
</dbReference>
<feature type="region of interest" description="Disordered" evidence="6">
    <location>
        <begin position="1989"/>
        <end position="2097"/>
    </location>
</feature>
<keyword evidence="9" id="KW-1185">Reference proteome</keyword>
<feature type="region of interest" description="Disordered" evidence="6">
    <location>
        <begin position="2113"/>
        <end position="2173"/>
    </location>
</feature>
<comment type="caution">
    <text evidence="8">The sequence shown here is derived from an EMBL/GenBank/DDBJ whole genome shotgun (WGS) entry which is preliminary data.</text>
</comment>
<reference evidence="8 9" key="1">
    <citation type="journal article" date="2019" name="Philos. Trans. R. Soc. Lond., B, Biol. Sci.">
        <title>Ant behaviour and brain gene expression of defending hosts depend on the ecological success of the intruding social parasite.</title>
        <authorList>
            <person name="Kaur R."/>
            <person name="Stoldt M."/>
            <person name="Jongepier E."/>
            <person name="Feldmeyer B."/>
            <person name="Menzel F."/>
            <person name="Bornberg-Bauer E."/>
            <person name="Foitzik S."/>
        </authorList>
    </citation>
    <scope>NUCLEOTIDE SEQUENCE [LARGE SCALE GENOMIC DNA]</scope>
    <source>
        <tissue evidence="8">Whole body</tissue>
    </source>
</reference>
<feature type="repeat" description="NHL" evidence="4">
    <location>
        <begin position="545"/>
        <end position="576"/>
    </location>
</feature>
<name>A0A4S2KQ55_9HYME</name>
<feature type="compositionally biased region" description="Basic and acidic residues" evidence="6">
    <location>
        <begin position="1105"/>
        <end position="1116"/>
    </location>
</feature>
<feature type="region of interest" description="Disordered" evidence="6">
    <location>
        <begin position="806"/>
        <end position="826"/>
    </location>
</feature>
<dbReference type="SUPFAM" id="SSF101898">
    <property type="entry name" value="NHL repeat"/>
    <property type="match status" value="1"/>
</dbReference>
<feature type="compositionally biased region" description="Polar residues" evidence="6">
    <location>
        <begin position="1384"/>
        <end position="1396"/>
    </location>
</feature>
<protein>
    <recommendedName>
        <fullName evidence="7">Serpin domain-containing protein</fullName>
    </recommendedName>
</protein>
<keyword evidence="3" id="KW-0722">Serine protease inhibitor</keyword>
<feature type="region of interest" description="Disordered" evidence="6">
    <location>
        <begin position="1208"/>
        <end position="1229"/>
    </location>
</feature>
<dbReference type="STRING" id="300112.A0A4S2KQ55"/>
<feature type="region of interest" description="Disordered" evidence="6">
    <location>
        <begin position="2569"/>
        <end position="2588"/>
    </location>
</feature>
<feature type="region of interest" description="Disordered" evidence="6">
    <location>
        <begin position="1088"/>
        <end position="1158"/>
    </location>
</feature>
<dbReference type="InterPro" id="IPR042178">
    <property type="entry name" value="Serpin_sf_1"/>
</dbReference>
<proteinExistence type="inferred from homology"/>
<feature type="compositionally biased region" description="Polar residues" evidence="6">
    <location>
        <begin position="1891"/>
        <end position="1909"/>
    </location>
</feature>
<dbReference type="SUPFAM" id="SSF52833">
    <property type="entry name" value="Thioredoxin-like"/>
    <property type="match status" value="1"/>
</dbReference>
<dbReference type="InterPro" id="IPR012336">
    <property type="entry name" value="Thioredoxin-like_fold"/>
</dbReference>
<dbReference type="Pfam" id="PF01436">
    <property type="entry name" value="NHL"/>
    <property type="match status" value="2"/>
</dbReference>
<dbReference type="InterPro" id="IPR001258">
    <property type="entry name" value="NHL_repeat"/>
</dbReference>
<feature type="compositionally biased region" description="Low complexity" evidence="6">
    <location>
        <begin position="2161"/>
        <end position="2172"/>
    </location>
</feature>
<feature type="region of interest" description="Disordered" evidence="6">
    <location>
        <begin position="1628"/>
        <end position="1664"/>
    </location>
</feature>
<feature type="compositionally biased region" description="Polar residues" evidence="6">
    <location>
        <begin position="1654"/>
        <end position="1664"/>
    </location>
</feature>
<dbReference type="InterPro" id="IPR045302">
    <property type="entry name" value="NHL2_NHL_rpt_dom"/>
</dbReference>
<evidence type="ECO:0000256" key="4">
    <source>
        <dbReference type="PROSITE-ProRule" id="PRU00504"/>
    </source>
</evidence>
<dbReference type="Gene3D" id="2.120.10.30">
    <property type="entry name" value="TolB, C-terminal domain"/>
    <property type="match status" value="3"/>
</dbReference>
<dbReference type="Gene3D" id="3.40.30.10">
    <property type="entry name" value="Glutaredoxin"/>
    <property type="match status" value="1"/>
</dbReference>
<feature type="compositionally biased region" description="Polar residues" evidence="6">
    <location>
        <begin position="1122"/>
        <end position="1142"/>
    </location>
</feature>
<feature type="compositionally biased region" description="Low complexity" evidence="6">
    <location>
        <begin position="2140"/>
        <end position="2154"/>
    </location>
</feature>
<feature type="region of interest" description="Disordered" evidence="6">
    <location>
        <begin position="1945"/>
        <end position="1973"/>
    </location>
</feature>
<dbReference type="SUPFAM" id="SSF56574">
    <property type="entry name" value="Serpins"/>
    <property type="match status" value="1"/>
</dbReference>
<dbReference type="Gene3D" id="2.30.39.10">
    <property type="entry name" value="Alpha-1-antitrypsin, domain 1"/>
    <property type="match status" value="1"/>
</dbReference>
<feature type="region of interest" description="Disordered" evidence="6">
    <location>
        <begin position="1331"/>
        <end position="1401"/>
    </location>
</feature>
<dbReference type="PROSITE" id="PS51125">
    <property type="entry name" value="NHL"/>
    <property type="match status" value="1"/>
</dbReference>
<dbReference type="InterPro" id="IPR042185">
    <property type="entry name" value="Serpin_sf_2"/>
</dbReference>
<feature type="compositionally biased region" description="Basic and acidic residues" evidence="6">
    <location>
        <begin position="2087"/>
        <end position="2097"/>
    </location>
</feature>
<evidence type="ECO:0000256" key="6">
    <source>
        <dbReference type="SAM" id="MobiDB-lite"/>
    </source>
</evidence>
<dbReference type="InterPro" id="IPR023796">
    <property type="entry name" value="Serpin_dom"/>
</dbReference>
<gene>
    <name evidence="8" type="ORF">DBV15_06975</name>
</gene>
<keyword evidence="1" id="KW-0646">Protease inhibitor</keyword>
<evidence type="ECO:0000256" key="2">
    <source>
        <dbReference type="ARBA" id="ARBA00022737"/>
    </source>
</evidence>
<feature type="compositionally biased region" description="Polar residues" evidence="6">
    <location>
        <begin position="1331"/>
        <end position="1353"/>
    </location>
</feature>
<feature type="compositionally biased region" description="Polar residues" evidence="6">
    <location>
        <begin position="1095"/>
        <end position="1104"/>
    </location>
</feature>
<dbReference type="PANTHER" id="PTHR46388">
    <property type="entry name" value="NHL REPEAT-CONTAINING PROTEIN 2"/>
    <property type="match status" value="1"/>
</dbReference>
<dbReference type="Proteomes" id="UP000310200">
    <property type="component" value="Unassembled WGS sequence"/>
</dbReference>
<evidence type="ECO:0000259" key="7">
    <source>
        <dbReference type="SMART" id="SM00093"/>
    </source>
</evidence>
<feature type="region of interest" description="Disordered" evidence="6">
    <location>
        <begin position="1284"/>
        <end position="1313"/>
    </location>
</feature>
<dbReference type="SMART" id="SM00093">
    <property type="entry name" value="SERPIN"/>
    <property type="match status" value="1"/>
</dbReference>
<keyword evidence="2" id="KW-0677">Repeat</keyword>
<dbReference type="Gene3D" id="3.30.497.10">
    <property type="entry name" value="Antithrombin, subunit I, domain 2"/>
    <property type="match status" value="1"/>
</dbReference>
<accession>A0A4S2KQ55</accession>
<feature type="compositionally biased region" description="Basic and acidic residues" evidence="6">
    <location>
        <begin position="2052"/>
        <end position="2062"/>
    </location>
</feature>
<feature type="region of interest" description="Disordered" evidence="6">
    <location>
        <begin position="1891"/>
        <end position="1910"/>
    </location>
</feature>
<comment type="similarity">
    <text evidence="5">Belongs to the serpin family.</text>
</comment>
<dbReference type="Pfam" id="PF13905">
    <property type="entry name" value="Thioredoxin_8"/>
    <property type="match status" value="1"/>
</dbReference>
<dbReference type="CDD" id="cd14951">
    <property type="entry name" value="NHL-2_like"/>
    <property type="match status" value="1"/>
</dbReference>
<feature type="domain" description="Serpin" evidence="7">
    <location>
        <begin position="2215"/>
        <end position="2655"/>
    </location>
</feature>
<dbReference type="PROSITE" id="PS00284">
    <property type="entry name" value="SERPIN"/>
    <property type="match status" value="1"/>
</dbReference>
<dbReference type="EMBL" id="QBLH01001405">
    <property type="protein sequence ID" value="TGZ51982.1"/>
    <property type="molecule type" value="Genomic_DNA"/>
</dbReference>
<evidence type="ECO:0000256" key="3">
    <source>
        <dbReference type="ARBA" id="ARBA00022900"/>
    </source>
</evidence>
<dbReference type="Pfam" id="PF00079">
    <property type="entry name" value="Serpin"/>
    <property type="match status" value="1"/>
</dbReference>
<feature type="compositionally biased region" description="Polar residues" evidence="6">
    <location>
        <begin position="1989"/>
        <end position="2037"/>
    </location>
</feature>
<organism evidence="8 9">
    <name type="scientific">Temnothorax longispinosus</name>
    <dbReference type="NCBI Taxonomy" id="300112"/>
    <lineage>
        <taxon>Eukaryota</taxon>
        <taxon>Metazoa</taxon>
        <taxon>Ecdysozoa</taxon>
        <taxon>Arthropoda</taxon>
        <taxon>Hexapoda</taxon>
        <taxon>Insecta</taxon>
        <taxon>Pterygota</taxon>
        <taxon>Neoptera</taxon>
        <taxon>Endopterygota</taxon>
        <taxon>Hymenoptera</taxon>
        <taxon>Apocrita</taxon>
        <taxon>Aculeata</taxon>
        <taxon>Formicoidea</taxon>
        <taxon>Formicidae</taxon>
        <taxon>Myrmicinae</taxon>
        <taxon>Temnothorax</taxon>
    </lineage>
</organism>
<dbReference type="InterPro" id="IPR036249">
    <property type="entry name" value="Thioredoxin-like_sf"/>
</dbReference>
<feature type="compositionally biased region" description="Low complexity" evidence="6">
    <location>
        <begin position="1208"/>
        <end position="1226"/>
    </location>
</feature>
<dbReference type="InterPro" id="IPR036186">
    <property type="entry name" value="Serpin_sf"/>
</dbReference>
<sequence length="2659" mass="287972">MRVVEELTQVCIQMRFHLDDLTERREKETLILKHVKRYENSGAEVHDFPKGLEWFNVSEGLSLAQHLKGKIVLLDFFTYCCINCMHVLAELEEVEKKISVEDGLVVVSNVPITRRNLREIDKIVYPMTNNFSVQIGVHSAKFTNERSSKNVLSAVQRYNIMHPVVNDVTLRMWHDMGITCWPSLIMLGPSGQPLAVFVGEDHRDEILLYTKVAIAHFRSLNKMSSHGLPLKPAHHLLPSSKDGLLFPGKLTVFQSEQETKLVISDSGNNRIVITNEHGRVEHVVGGCSQGFKDGDFKNARFNSPQGVCVLNNIIYVADNNNHAIRKIDLTEKTVSTIAGTGSQGCDRNGGKRGTDQALSSPWDVAIYLHEFKGTLVPVLLIAIAGSHQIWALFLEDTIWWKEKKYIAGTCAAIVGSGREENRNNSYPHAAGLAQPSGIAVVQERKVAFLADSESSAIRRLHLDSGQVSGVCGGDKNPANLHSFGDVDGKAHSAKLQHPLGVTWNHLDKQIYVADTYNHKIKRVDTATGHCKTLFGAGKPERAFTFNEPSGLAVSPDGNILYIADTNNHALKIIDLKNEKISTMAIVSRRDSNRNTDKVFAFDTAVNTCGGELNVSFNIVFTNDLKLNVDAPQEWQVSLPTNAWTAKSLTGRLSTPISVKLPKEETRGQLRVTLNIMACTADTCVPLKLSVLFNVQRRTDAPTVVTEEKELVIAQLCFIHHVTYATTTTILYRYTFATNFPLRRLARHAVALQNPPLPIANIRATIPDDQSALTSLFGNFSLSMHFLSPLESGVSLKHFHQGSDLNSALEKQGPSADATVSASPPRASRTGTRFYPYRMASLPGIPDDLGRLVVASLTGTCTACKRRAKRRGGMRGHAESRIVMLSQRLRWLLPALIVSWTSLQLGAALPAHNERSHVSANAFDPSGKGYFTDNILDDAFDTFYSAATSTIIRQDHDGRAHHPTNGKNETQSGHKLVASPAGLLRPDKFQFYTYDDKGDMITRQMTAQEIQGLIAAGGADHVAMDRQEPQKADDVLTGGKKVMDVVQKVQNVLKSALDKPPTLTGSIPKIPEHANVEWSNILPSILSGETDAISPNGESSQLSHKITTERTEVESTSRHPTKKPTTSDVQTNAYAGFTNNAQGKPQHGHHSQQTAATEKPMIPVPVITLTEHKLSTLQSAVTESPIFQIISVIPVESVAIKGGQTDLPSTAGTSAASSAITQSPAQTEGSQTEQYVELTLSEVPEGITFPQLTSLDMYPVSITKQTTTSNKVGSQGMEAAATYSTTTPGVSMHSSVTKKTVTQGGSGESTSATDKISPLNASYVLVQSKNNTKVSDDSSFASGVTKGSQASGTYNDDKVIPQTDTLATPVPISHASSKPEEEGSNETTPRSPSTLASVTRIKAPTVPTSLHTLISDHYLGEGFSTVTKEPSGPVTSTYGENYLNPLPTEIQSSPPIEPLPTQLIDSFSSVINQVSEVKPPVLPLSSTSNERPEIPIVNINYDQRRNVSEANETAVVKEENFRPVVNTQTYVTVTTEIPSRDATPELVEHSVIYRPLNAVDGESSTIGVPASSQITATTSTTSTKIGATNNRVVISNSATTPAGLKSTATISGSTAPSFVQLQLEKSHATVAAPPAGQTESPAAPESTADRIAPSEKTSTSIAHNAAKTQSTIAPIDTSLSSIKPMTTNEYFDNALASLNLSDPVSAIDQVLSIAPLPSSIPAIEPIGLPSNASNFTASGLASGLIAGFATSTSGVSTDKINSDQTVENKSDEYTKLTQESIENVTKIYEEIVGLDLNDQKERNVTQSTQETLTDPARNGTLIYGALTQTKESNDTLEPIKLSSSNEKFDNSTKAPLSSPANKFTTVNDEAKDGVGQSATTVRIIIVNPERTTTTRSPGVNKTTLGASNNQKKTEIKEKVKTTEAPIVRTDQSPEFSQVSVIVANDTRNSGQAESSPKIEVLGEKNGSFADTSPVTKETVAIPSVNDSTSELYNSPAHSNLTADTSVSNVTSDSAIESNQNSTDSAFSQHPNRVTSTSDGHSDNSTENKTASLKHSESSPKPDVTRLQASTPPSSAPVRQTLKPTVGHRPSEKSDVTKTEADVIAEDKWTLISQQVPPTVSKLPKPSKPPKPLRKPVNNAQTSSPLSSPPTSSESTVVRSPGAEAAAHQQDQQHFPTQSLLPLDASQSAIGLDITIRHTSADIVNFAKLCNELAFNFWVATNKGLSTARSLALSPFGMTSLLAMIFLGARGPTSDQMNEVLGLDDVATFNPHLVFQNITDAVGLARGQGIANAAFVRELFADKMKVRKLMPFYKEQAQQFYEGLVTEVNFATISDLVRRRTNLLVRKQTGGRIKDFVKTNTVPLRSPLAALSANVFQTDCNSSLTSSVGRDGELYFAVSPAVRQRKLIPVPATTWRSGVLAGYEPSIDATAVALGGSDKLVSTIFVLPGQQGHTAPGDNLDRLEQRLVRSAFRDGAWNKLLKVLISRHGLELQVPKFSHRSVVNATAALKRMGLDELFSGNADFKGINGVGHRLHLADVLQMNLFSTCGDENILSGRHHVETYPASPLRRNVGRRMEDDNSGNVTEEDTSRYRALSQEDNGDSYADQSLTDLYGFYREERQLSGSLERPRLKLDRPFLYFVRHNPSGIILHMGRFNPRLLP</sequence>
<feature type="region of interest" description="Disordered" evidence="6">
    <location>
        <begin position="1843"/>
        <end position="1863"/>
    </location>
</feature>
<evidence type="ECO:0000256" key="1">
    <source>
        <dbReference type="ARBA" id="ARBA00022690"/>
    </source>
</evidence>
<dbReference type="InterPro" id="IPR011042">
    <property type="entry name" value="6-blade_b-propeller_TolB-like"/>
</dbReference>